<evidence type="ECO:0000313" key="1">
    <source>
        <dbReference type="EMBL" id="KAA6336721.1"/>
    </source>
</evidence>
<protein>
    <submittedName>
        <fullName evidence="1">Uncharacterized protein</fullName>
    </submittedName>
</protein>
<organism evidence="1">
    <name type="scientific">termite gut metagenome</name>
    <dbReference type="NCBI Taxonomy" id="433724"/>
    <lineage>
        <taxon>unclassified sequences</taxon>
        <taxon>metagenomes</taxon>
        <taxon>organismal metagenomes</taxon>
    </lineage>
</organism>
<dbReference type="EMBL" id="SNRY01000767">
    <property type="protein sequence ID" value="KAA6336721.1"/>
    <property type="molecule type" value="Genomic_DNA"/>
</dbReference>
<gene>
    <name evidence="1" type="ORF">EZS27_015148</name>
</gene>
<sequence length="75" mass="9065">MIYKSCIICYTTLSMILRTKRIKIRFILRRRREDCSTRVKIIAFDKISKKDECNTVIHFHSNSYIVYSYLIFFCG</sequence>
<accession>A0A5J4RUU1</accession>
<comment type="caution">
    <text evidence="1">The sequence shown here is derived from an EMBL/GenBank/DDBJ whole genome shotgun (WGS) entry which is preliminary data.</text>
</comment>
<reference evidence="1" key="1">
    <citation type="submission" date="2019-03" db="EMBL/GenBank/DDBJ databases">
        <title>Single cell metagenomics reveals metabolic interactions within the superorganism composed of flagellate Streblomastix strix and complex community of Bacteroidetes bacteria on its surface.</title>
        <authorList>
            <person name="Treitli S.C."/>
            <person name="Kolisko M."/>
            <person name="Husnik F."/>
            <person name="Keeling P."/>
            <person name="Hampl V."/>
        </authorList>
    </citation>
    <scope>NUCLEOTIDE SEQUENCE</scope>
    <source>
        <strain evidence="1">STM</strain>
    </source>
</reference>
<proteinExistence type="predicted"/>
<dbReference type="AlphaFoldDB" id="A0A5J4RUU1"/>
<name>A0A5J4RUU1_9ZZZZ</name>